<dbReference type="PROSITE" id="PS51186">
    <property type="entry name" value="GNAT"/>
    <property type="match status" value="1"/>
</dbReference>
<reference evidence="3" key="1">
    <citation type="journal article" date="2014" name="Int. J. Syst. Evol. Microbiol.">
        <title>Complete genome sequence of Corynebacterium casei LMG S-19264T (=DSM 44701T), isolated from a smear-ripened cheese.</title>
        <authorList>
            <consortium name="US DOE Joint Genome Institute (JGI-PGF)"/>
            <person name="Walter F."/>
            <person name="Albersmeier A."/>
            <person name="Kalinowski J."/>
            <person name="Ruckert C."/>
        </authorList>
    </citation>
    <scope>NUCLEOTIDE SEQUENCE</scope>
    <source>
        <strain evidence="3">JCM 4637</strain>
    </source>
</reference>
<dbReference type="AlphaFoldDB" id="A0A918WXF7"/>
<protein>
    <recommendedName>
        <fullName evidence="2">N-acetyltransferase domain-containing protein</fullName>
    </recommendedName>
</protein>
<evidence type="ECO:0000313" key="3">
    <source>
        <dbReference type="EMBL" id="GHC92815.1"/>
    </source>
</evidence>
<dbReference type="EMBL" id="BMVC01000005">
    <property type="protein sequence ID" value="GHC92815.1"/>
    <property type="molecule type" value="Genomic_DNA"/>
</dbReference>
<keyword evidence="1" id="KW-1133">Transmembrane helix</keyword>
<name>A0A918WXF7_9ACTN</name>
<keyword evidence="1" id="KW-0812">Transmembrane</keyword>
<dbReference type="InterPro" id="IPR000182">
    <property type="entry name" value="GNAT_dom"/>
</dbReference>
<comment type="caution">
    <text evidence="3">The sequence shown here is derived from an EMBL/GenBank/DDBJ whole genome shotgun (WGS) entry which is preliminary data.</text>
</comment>
<feature type="transmembrane region" description="Helical" evidence="1">
    <location>
        <begin position="305"/>
        <end position="328"/>
    </location>
</feature>
<dbReference type="SUPFAM" id="SSF55729">
    <property type="entry name" value="Acyl-CoA N-acyltransferases (Nat)"/>
    <property type="match status" value="1"/>
</dbReference>
<sequence length="372" mass="40202">MLDEVLGTGLTTGRLLIAERQGEVLGYLTSETPTPDHVRITSMAVCVRHRRTGIGRLLLDQLLAGTPADTSVSAVVGLDDLPSAGLLLSRGFLAPDSIESSPTEPDVRLCYRFKLRVEYIDPDSRQLIPLAERDHLLRAIAAPDVGITALVRLMGEPAFEVSRFERDDPATLQSDEAAAGLTFSGAVLAAITFLLGFSFASQRFPDDVRVLLIGATFATTMSLIIYASASGELARMRSNAFGRIMKWGNVLSEYGGVLPFLISLPITYAEVTGSEASALTAGALLTVALALYERSRFSIADRFRWTFPTVVLAALTCLSPILGVLLVVRGSASWPWAAALMTALAARSLVYLFRRGPEAGMSARRPTWQVRR</sequence>
<feature type="transmembrane region" description="Helical" evidence="1">
    <location>
        <begin position="178"/>
        <end position="199"/>
    </location>
</feature>
<evidence type="ECO:0000256" key="1">
    <source>
        <dbReference type="SAM" id="Phobius"/>
    </source>
</evidence>
<reference evidence="3" key="2">
    <citation type="submission" date="2020-09" db="EMBL/GenBank/DDBJ databases">
        <authorList>
            <person name="Sun Q."/>
            <person name="Ohkuma M."/>
        </authorList>
    </citation>
    <scope>NUCLEOTIDE SEQUENCE</scope>
    <source>
        <strain evidence="3">JCM 4637</strain>
    </source>
</reference>
<proteinExistence type="predicted"/>
<feature type="transmembrane region" description="Helical" evidence="1">
    <location>
        <begin position="211"/>
        <end position="229"/>
    </location>
</feature>
<accession>A0A918WXF7</accession>
<feature type="domain" description="N-acetyltransferase" evidence="2">
    <location>
        <begin position="1"/>
        <end position="116"/>
    </location>
</feature>
<organism evidence="3 4">
    <name type="scientific">Streptomyces finlayi</name>
    <dbReference type="NCBI Taxonomy" id="67296"/>
    <lineage>
        <taxon>Bacteria</taxon>
        <taxon>Bacillati</taxon>
        <taxon>Actinomycetota</taxon>
        <taxon>Actinomycetes</taxon>
        <taxon>Kitasatosporales</taxon>
        <taxon>Streptomycetaceae</taxon>
        <taxon>Streptomyces</taxon>
    </lineage>
</organism>
<dbReference type="Proteomes" id="UP000638353">
    <property type="component" value="Unassembled WGS sequence"/>
</dbReference>
<dbReference type="InterPro" id="IPR016181">
    <property type="entry name" value="Acyl_CoA_acyltransferase"/>
</dbReference>
<dbReference type="Pfam" id="PF00583">
    <property type="entry name" value="Acetyltransf_1"/>
    <property type="match status" value="1"/>
</dbReference>
<feature type="transmembrane region" description="Helical" evidence="1">
    <location>
        <begin position="250"/>
        <end position="269"/>
    </location>
</feature>
<dbReference type="Gene3D" id="3.40.630.30">
    <property type="match status" value="1"/>
</dbReference>
<gene>
    <name evidence="3" type="ORF">GCM10010334_29190</name>
</gene>
<keyword evidence="1" id="KW-0472">Membrane</keyword>
<feature type="transmembrane region" description="Helical" evidence="1">
    <location>
        <begin position="334"/>
        <end position="353"/>
    </location>
</feature>
<evidence type="ECO:0000259" key="2">
    <source>
        <dbReference type="PROSITE" id="PS51186"/>
    </source>
</evidence>
<feature type="transmembrane region" description="Helical" evidence="1">
    <location>
        <begin position="275"/>
        <end position="293"/>
    </location>
</feature>
<evidence type="ECO:0000313" key="4">
    <source>
        <dbReference type="Proteomes" id="UP000638353"/>
    </source>
</evidence>
<dbReference type="GO" id="GO:0016747">
    <property type="term" value="F:acyltransferase activity, transferring groups other than amino-acyl groups"/>
    <property type="evidence" value="ECO:0007669"/>
    <property type="project" value="InterPro"/>
</dbReference>
<dbReference type="CDD" id="cd04301">
    <property type="entry name" value="NAT_SF"/>
    <property type="match status" value="1"/>
</dbReference>